<dbReference type="EMBL" id="KZ678386">
    <property type="protein sequence ID" value="PSR99141.1"/>
    <property type="molecule type" value="Genomic_DNA"/>
</dbReference>
<evidence type="ECO:0000256" key="1">
    <source>
        <dbReference type="SAM" id="MobiDB-lite"/>
    </source>
</evidence>
<accession>A0A2T3AI83</accession>
<sequence>MKYPCTQVSAYQVPTYPPVFRQEYKDLLHRRLFCQSQKACDCLCPQPPKQHHHQPVFTTNDHETTSYTTRLCCQKHTAAVAPHSTPLPSPSRRANPSIRHHAAATRTRDLSSSQDSSATLRSRPRPTRLYDSTTGRT</sequence>
<gene>
    <name evidence="2" type="ORF">BD289DRAFT_57665</name>
</gene>
<reference evidence="2 3" key="1">
    <citation type="journal article" date="2018" name="Mycol. Prog.">
        <title>Coniella lustricola, a new species from submerged detritus.</title>
        <authorList>
            <person name="Raudabaugh D.B."/>
            <person name="Iturriaga T."/>
            <person name="Carver A."/>
            <person name="Mondo S."/>
            <person name="Pangilinan J."/>
            <person name="Lipzen A."/>
            <person name="He G."/>
            <person name="Amirebrahimi M."/>
            <person name="Grigoriev I.V."/>
            <person name="Miller A.N."/>
        </authorList>
    </citation>
    <scope>NUCLEOTIDE SEQUENCE [LARGE SCALE GENOMIC DNA]</scope>
    <source>
        <strain evidence="2 3">B22-T-1</strain>
    </source>
</reference>
<evidence type="ECO:0000313" key="3">
    <source>
        <dbReference type="Proteomes" id="UP000241462"/>
    </source>
</evidence>
<feature type="region of interest" description="Disordered" evidence="1">
    <location>
        <begin position="79"/>
        <end position="137"/>
    </location>
</feature>
<feature type="compositionally biased region" description="Polar residues" evidence="1">
    <location>
        <begin position="110"/>
        <end position="120"/>
    </location>
</feature>
<dbReference type="InParanoid" id="A0A2T3AI83"/>
<dbReference type="Proteomes" id="UP000241462">
    <property type="component" value="Unassembled WGS sequence"/>
</dbReference>
<dbReference type="AlphaFoldDB" id="A0A2T3AI83"/>
<protein>
    <submittedName>
        <fullName evidence="2">Uncharacterized protein</fullName>
    </submittedName>
</protein>
<proteinExistence type="predicted"/>
<organism evidence="2 3">
    <name type="scientific">Coniella lustricola</name>
    <dbReference type="NCBI Taxonomy" id="2025994"/>
    <lineage>
        <taxon>Eukaryota</taxon>
        <taxon>Fungi</taxon>
        <taxon>Dikarya</taxon>
        <taxon>Ascomycota</taxon>
        <taxon>Pezizomycotina</taxon>
        <taxon>Sordariomycetes</taxon>
        <taxon>Sordariomycetidae</taxon>
        <taxon>Diaporthales</taxon>
        <taxon>Schizoparmaceae</taxon>
        <taxon>Coniella</taxon>
    </lineage>
</organism>
<keyword evidence="3" id="KW-1185">Reference proteome</keyword>
<name>A0A2T3AI83_9PEZI</name>
<evidence type="ECO:0000313" key="2">
    <source>
        <dbReference type="EMBL" id="PSR99141.1"/>
    </source>
</evidence>